<keyword evidence="2" id="KW-1185">Reference proteome</keyword>
<comment type="caution">
    <text evidence="1">The sequence shown here is derived from an EMBL/GenBank/DDBJ whole genome shotgun (WGS) entry which is preliminary data.</text>
</comment>
<sequence>MRRGSETTQAIEMLNGQIKQLENKAFSMFQRMVALTEKWTEEARNRKYKKGQVVSNYCLDQIGKVATSLKSNNNNHHKLINGNCLIGVLADTGIPCVVELREHNIQNHQPNEYVSNMYLLERQNAAFGLRFWTLENDNISENNLYIDTLKVTKNFKTNHEIDSILIQTEFILRKEPKFKEELQILFHQFQPHGFPPLSLMKNQCPQHKRKSSLLEENIHDRFNKVTPHKFKIEFVEKYGKMLKNNLYKKTEELARLSKTQFPS</sequence>
<name>A0A1J4KXJ4_9EUKA</name>
<evidence type="ECO:0000313" key="1">
    <source>
        <dbReference type="EMBL" id="OHT15898.1"/>
    </source>
</evidence>
<protein>
    <submittedName>
        <fullName evidence="1">Uncharacterized protein</fullName>
    </submittedName>
</protein>
<dbReference type="AlphaFoldDB" id="A0A1J4KXJ4"/>
<gene>
    <name evidence="1" type="ORF">TRFO_42222</name>
</gene>
<dbReference type="EMBL" id="MLAK01000174">
    <property type="protein sequence ID" value="OHT15898.1"/>
    <property type="molecule type" value="Genomic_DNA"/>
</dbReference>
<proteinExistence type="predicted"/>
<dbReference type="GeneID" id="94848903"/>
<dbReference type="Proteomes" id="UP000179807">
    <property type="component" value="Unassembled WGS sequence"/>
</dbReference>
<organism evidence="1 2">
    <name type="scientific">Tritrichomonas foetus</name>
    <dbReference type="NCBI Taxonomy" id="1144522"/>
    <lineage>
        <taxon>Eukaryota</taxon>
        <taxon>Metamonada</taxon>
        <taxon>Parabasalia</taxon>
        <taxon>Tritrichomonadida</taxon>
        <taxon>Tritrichomonadidae</taxon>
        <taxon>Tritrichomonas</taxon>
    </lineage>
</organism>
<dbReference type="VEuPathDB" id="TrichDB:TRFO_42222"/>
<evidence type="ECO:0000313" key="2">
    <source>
        <dbReference type="Proteomes" id="UP000179807"/>
    </source>
</evidence>
<reference evidence="1" key="1">
    <citation type="submission" date="2016-10" db="EMBL/GenBank/DDBJ databases">
        <authorList>
            <person name="Benchimol M."/>
            <person name="Almeida L.G."/>
            <person name="Vasconcelos A.T."/>
            <person name="Perreira-Neves A."/>
            <person name="Rosa I.A."/>
            <person name="Tasca T."/>
            <person name="Bogo M.R."/>
            <person name="de Souza W."/>
        </authorList>
    </citation>
    <scope>NUCLEOTIDE SEQUENCE [LARGE SCALE GENOMIC DNA]</scope>
    <source>
        <strain evidence="1">K</strain>
    </source>
</reference>
<accession>A0A1J4KXJ4</accession>
<dbReference type="RefSeq" id="XP_068369034.1">
    <property type="nucleotide sequence ID" value="XM_068514199.1"/>
</dbReference>